<dbReference type="PANTHER" id="PTHR12904:SF23">
    <property type="entry name" value="PROTEIN ZER-1 HOMOLOG"/>
    <property type="match status" value="1"/>
</dbReference>
<dbReference type="OrthoDB" id="10257471at2759"/>
<comment type="caution">
    <text evidence="1">The sequence shown here is derived from an EMBL/GenBank/DDBJ whole genome shotgun (WGS) entry which is preliminary data.</text>
</comment>
<dbReference type="EMBL" id="LSSL01000610">
    <property type="protein sequence ID" value="OLY84124.1"/>
    <property type="molecule type" value="Genomic_DNA"/>
</dbReference>
<dbReference type="STRING" id="133383.A0A1R0H4Z1"/>
<dbReference type="Proteomes" id="UP000187455">
    <property type="component" value="Unassembled WGS sequence"/>
</dbReference>
<dbReference type="InterPro" id="IPR032675">
    <property type="entry name" value="LRR_dom_sf"/>
</dbReference>
<protein>
    <submittedName>
        <fullName evidence="1">F-box/LRR-repeat protein 2</fullName>
    </submittedName>
</protein>
<dbReference type="PANTHER" id="PTHR12904">
    <property type="match status" value="1"/>
</dbReference>
<gene>
    <name evidence="1" type="ORF">AYI68_g1722</name>
</gene>
<dbReference type="InterPro" id="IPR051341">
    <property type="entry name" value="Zyg-11_UBL_adapter"/>
</dbReference>
<evidence type="ECO:0000313" key="1">
    <source>
        <dbReference type="EMBL" id="OLY84124.1"/>
    </source>
</evidence>
<sequence length="532" mass="59943">MLSDASNSVLKRLDWSERASTISNSETITYNRNDRSPIGFFLEWFYSVIPLIYDSPVFGFYWKTPLDSFIKFLSLLKNSNQRLALTPTNSLTLDIRRAVRKLDLTNINYHIYKDIKPDWLYKLITRLPNLEHINMKKFEYVSNDSILFLYNRFSSRSVSHFSCISNAACLNNLDFSPHSHIFQSLKFLGIGSCSNLSAISLQILLSLFTNLSSLSAPNLYCLNDTVLSIISQNLKSLLTLDISRSPNATDIGFIRLSKIPLRNLRVSGCKNISNSSLENLSNFPSLRVFDISLNSKIDYTGFHKLRRRLEIARLDSLHRPFSGSTNLVFSPTTSTTTNTIPIAQSNSSHSFGSMAITALLAHGCNKLVQPLDFSGLYHISQVLPKLSYLTLSYSSLIPKSSDSAAINLNKLGLVLETFENLVSLEIHDINEPVHLDTFLVFANRLPAIKTIKLLVVTASIHQRCGIESSFENGSSSTEPDQSYDSDDSIFRSVPKIKKYLLNKSKVDELNQLSTQIGRNVTFIYIPIDPIEY</sequence>
<evidence type="ECO:0000313" key="2">
    <source>
        <dbReference type="Proteomes" id="UP000187455"/>
    </source>
</evidence>
<dbReference type="SUPFAM" id="SSF52047">
    <property type="entry name" value="RNI-like"/>
    <property type="match status" value="1"/>
</dbReference>
<keyword evidence="2" id="KW-1185">Reference proteome</keyword>
<name>A0A1R0H4Z1_9FUNG</name>
<reference evidence="1 2" key="1">
    <citation type="journal article" date="2016" name="Mol. Biol. Evol.">
        <title>Genome-Wide Survey of Gut Fungi (Harpellales) Reveals the First Horizontally Transferred Ubiquitin Gene from a Mosquito Host.</title>
        <authorList>
            <person name="Wang Y."/>
            <person name="White M.M."/>
            <person name="Kvist S."/>
            <person name="Moncalvo J.M."/>
        </authorList>
    </citation>
    <scope>NUCLEOTIDE SEQUENCE [LARGE SCALE GENOMIC DNA]</scope>
    <source>
        <strain evidence="1 2">ALG-7-W6</strain>
    </source>
</reference>
<organism evidence="1 2">
    <name type="scientific">Smittium mucronatum</name>
    <dbReference type="NCBI Taxonomy" id="133383"/>
    <lineage>
        <taxon>Eukaryota</taxon>
        <taxon>Fungi</taxon>
        <taxon>Fungi incertae sedis</taxon>
        <taxon>Zoopagomycota</taxon>
        <taxon>Kickxellomycotina</taxon>
        <taxon>Harpellomycetes</taxon>
        <taxon>Harpellales</taxon>
        <taxon>Legeriomycetaceae</taxon>
        <taxon>Smittium</taxon>
    </lineage>
</organism>
<proteinExistence type="predicted"/>
<accession>A0A1R0H4Z1</accession>
<dbReference type="AlphaFoldDB" id="A0A1R0H4Z1"/>
<dbReference type="SMART" id="SM00367">
    <property type="entry name" value="LRR_CC"/>
    <property type="match status" value="5"/>
</dbReference>
<dbReference type="InterPro" id="IPR006553">
    <property type="entry name" value="Leu-rich_rpt_Cys-con_subtyp"/>
</dbReference>
<dbReference type="Gene3D" id="3.80.10.10">
    <property type="entry name" value="Ribonuclease Inhibitor"/>
    <property type="match status" value="1"/>
</dbReference>